<gene>
    <name evidence="1" type="ORF">B9T62_18430</name>
</gene>
<sequence>MEILKHKKDGRFGTLEYSMFGGSVHWYDENNVFCKSLGDRKENILSRWDIIDELPEGYEIGEWGGVKKIKQ</sequence>
<keyword evidence="2" id="KW-1185">Reference proteome</keyword>
<dbReference type="KEGG" id="pdh:B9T62_18430"/>
<name>A0A2Z2KAG5_9BACL</name>
<evidence type="ECO:0000313" key="2">
    <source>
        <dbReference type="Proteomes" id="UP000249890"/>
    </source>
</evidence>
<dbReference type="EMBL" id="CP021780">
    <property type="protein sequence ID" value="ASA22584.1"/>
    <property type="molecule type" value="Genomic_DNA"/>
</dbReference>
<reference evidence="1 2" key="1">
    <citation type="submission" date="2017-06" db="EMBL/GenBank/DDBJ databases">
        <title>Complete genome sequence of Paenibacillus donghaensis KCTC 13049T isolated from East Sea sediment, South Korea.</title>
        <authorList>
            <person name="Jung B.K."/>
            <person name="Hong S.-J."/>
            <person name="Shin J.-H."/>
        </authorList>
    </citation>
    <scope>NUCLEOTIDE SEQUENCE [LARGE SCALE GENOMIC DNA]</scope>
    <source>
        <strain evidence="1 2">KCTC 13049</strain>
    </source>
</reference>
<dbReference type="RefSeq" id="WP_087916582.1">
    <property type="nucleotide sequence ID" value="NZ_CP021780.1"/>
</dbReference>
<dbReference type="Proteomes" id="UP000249890">
    <property type="component" value="Chromosome"/>
</dbReference>
<evidence type="ECO:0000313" key="1">
    <source>
        <dbReference type="EMBL" id="ASA22584.1"/>
    </source>
</evidence>
<proteinExistence type="predicted"/>
<organism evidence="1 2">
    <name type="scientific">Paenibacillus donghaensis</name>
    <dbReference type="NCBI Taxonomy" id="414771"/>
    <lineage>
        <taxon>Bacteria</taxon>
        <taxon>Bacillati</taxon>
        <taxon>Bacillota</taxon>
        <taxon>Bacilli</taxon>
        <taxon>Bacillales</taxon>
        <taxon>Paenibacillaceae</taxon>
        <taxon>Paenibacillus</taxon>
    </lineage>
</organism>
<accession>A0A2Z2KAG5</accession>
<protein>
    <submittedName>
        <fullName evidence="1">Uncharacterized protein</fullName>
    </submittedName>
</protein>
<dbReference type="AlphaFoldDB" id="A0A2Z2KAG5"/>
<dbReference type="OrthoDB" id="2660293at2"/>